<evidence type="ECO:0000256" key="13">
    <source>
        <dbReference type="ARBA" id="ARBA00048336"/>
    </source>
</evidence>
<comment type="cofactor">
    <cofactor evidence="2">
        <name>Mg(2+)</name>
        <dbReference type="ChEBI" id="CHEBI:18420"/>
    </cofactor>
</comment>
<sequence>MSTVALPELRHSRSLRKLPDQEIRLRRTPRLLTLPSNCPSPKNPNILTPTPSLHFIDNQLLPSRAQHHKNALKESLPKPFSISQEHRAKLSTNSYGVSKAYAVITHPGLVRNYNEDRACISINMLKKQSNSDKSLPKCSYFSIFDGHGGSSCADFLRNNLHQYIIQEESFPSNPKQAIEKACSKAEQEFMKRAQGEVVDSSGSCCIFALFVGDMCYVANVGDSRAILSCERGSKVKALSRDHKPSDEVEKCRIIDAGGSLYQTPFGYNKFGPVRVNPGRLSVSRTFGDIEAKIPSMGGIPNVISSVPEIMSFKITDEYDFIILGSDGIFDQLTNKEIITQAWRADCWESENIHHRCGAAVESIIQLAFERRATDNLTTMMIALKGFKKAAKSRLRHRITPVV</sequence>
<evidence type="ECO:0000256" key="5">
    <source>
        <dbReference type="ARBA" id="ARBA00013081"/>
    </source>
</evidence>
<dbReference type="PANTHER" id="PTHR13832:SF803">
    <property type="entry name" value="PROTEIN PHOSPHATASE 1G"/>
    <property type="match status" value="1"/>
</dbReference>
<comment type="catalytic activity">
    <reaction evidence="12">
        <text>O-phospho-L-seryl-[protein] + H2O = L-seryl-[protein] + phosphate</text>
        <dbReference type="Rhea" id="RHEA:20629"/>
        <dbReference type="Rhea" id="RHEA-COMP:9863"/>
        <dbReference type="Rhea" id="RHEA-COMP:11604"/>
        <dbReference type="ChEBI" id="CHEBI:15377"/>
        <dbReference type="ChEBI" id="CHEBI:29999"/>
        <dbReference type="ChEBI" id="CHEBI:43474"/>
        <dbReference type="ChEBI" id="CHEBI:83421"/>
        <dbReference type="EC" id="3.1.3.16"/>
    </reaction>
</comment>
<dbReference type="EMBL" id="CAJZBQ010000039">
    <property type="protein sequence ID" value="CAG9326021.1"/>
    <property type="molecule type" value="Genomic_DNA"/>
</dbReference>
<evidence type="ECO:0000313" key="16">
    <source>
        <dbReference type="EMBL" id="CAG9326021.1"/>
    </source>
</evidence>
<evidence type="ECO:0000256" key="9">
    <source>
        <dbReference type="ARBA" id="ARBA00022912"/>
    </source>
</evidence>
<dbReference type="SUPFAM" id="SSF81606">
    <property type="entry name" value="PP2C-like"/>
    <property type="match status" value="1"/>
</dbReference>
<dbReference type="PANTHER" id="PTHR13832">
    <property type="entry name" value="PROTEIN PHOSPHATASE 2C"/>
    <property type="match status" value="1"/>
</dbReference>
<evidence type="ECO:0000256" key="2">
    <source>
        <dbReference type="ARBA" id="ARBA00001946"/>
    </source>
</evidence>
<evidence type="ECO:0000313" key="17">
    <source>
        <dbReference type="Proteomes" id="UP001162131"/>
    </source>
</evidence>
<dbReference type="Gene3D" id="3.60.40.10">
    <property type="entry name" value="PPM-type phosphatase domain"/>
    <property type="match status" value="1"/>
</dbReference>
<evidence type="ECO:0000256" key="11">
    <source>
        <dbReference type="ARBA" id="ARBA00023211"/>
    </source>
</evidence>
<dbReference type="SMART" id="SM00332">
    <property type="entry name" value="PP2Cc"/>
    <property type="match status" value="1"/>
</dbReference>
<keyword evidence="17" id="KW-1185">Reference proteome</keyword>
<dbReference type="EC" id="3.1.3.16" evidence="5"/>
<protein>
    <recommendedName>
        <fullName evidence="5">protein-serine/threonine phosphatase</fullName>
        <ecNumber evidence="5">3.1.3.16</ecNumber>
    </recommendedName>
</protein>
<evidence type="ECO:0000256" key="7">
    <source>
        <dbReference type="ARBA" id="ARBA00022801"/>
    </source>
</evidence>
<keyword evidence="6" id="KW-0479">Metal-binding</keyword>
<dbReference type="Pfam" id="PF00481">
    <property type="entry name" value="PP2C"/>
    <property type="match status" value="1"/>
</dbReference>
<dbReference type="PROSITE" id="PS01032">
    <property type="entry name" value="PPM_1"/>
    <property type="match status" value="1"/>
</dbReference>
<dbReference type="GO" id="GO:0046872">
    <property type="term" value="F:metal ion binding"/>
    <property type="evidence" value="ECO:0007669"/>
    <property type="project" value="UniProtKB-KW"/>
</dbReference>
<evidence type="ECO:0000256" key="14">
    <source>
        <dbReference type="RuleBase" id="RU003465"/>
    </source>
</evidence>
<dbReference type="AlphaFoldDB" id="A0AAU9JD37"/>
<keyword evidence="9 14" id="KW-0904">Protein phosphatase</keyword>
<dbReference type="GO" id="GO:0004722">
    <property type="term" value="F:protein serine/threonine phosphatase activity"/>
    <property type="evidence" value="ECO:0007669"/>
    <property type="project" value="UniProtKB-EC"/>
</dbReference>
<evidence type="ECO:0000259" key="15">
    <source>
        <dbReference type="PROSITE" id="PS51746"/>
    </source>
</evidence>
<comment type="caution">
    <text evidence="16">The sequence shown here is derived from an EMBL/GenBank/DDBJ whole genome shotgun (WGS) entry which is preliminary data.</text>
</comment>
<name>A0AAU9JD37_9CILI</name>
<accession>A0AAU9JD37</accession>
<evidence type="ECO:0000256" key="4">
    <source>
        <dbReference type="ARBA" id="ARBA00006702"/>
    </source>
</evidence>
<dbReference type="InterPro" id="IPR001932">
    <property type="entry name" value="PPM-type_phosphatase-like_dom"/>
</dbReference>
<evidence type="ECO:0000256" key="10">
    <source>
        <dbReference type="ARBA" id="ARBA00023136"/>
    </source>
</evidence>
<evidence type="ECO:0000256" key="1">
    <source>
        <dbReference type="ARBA" id="ARBA00001936"/>
    </source>
</evidence>
<reference evidence="16" key="1">
    <citation type="submission" date="2021-09" db="EMBL/GenBank/DDBJ databases">
        <authorList>
            <consortium name="AG Swart"/>
            <person name="Singh M."/>
            <person name="Singh A."/>
            <person name="Seah K."/>
            <person name="Emmerich C."/>
        </authorList>
    </citation>
    <scope>NUCLEOTIDE SEQUENCE</scope>
    <source>
        <strain evidence="16">ATCC30299</strain>
    </source>
</reference>
<keyword evidence="8" id="KW-0460">Magnesium</keyword>
<dbReference type="GO" id="GO:0016020">
    <property type="term" value="C:membrane"/>
    <property type="evidence" value="ECO:0007669"/>
    <property type="project" value="UniProtKB-SubCell"/>
</dbReference>
<comment type="subcellular location">
    <subcellularLocation>
        <location evidence="3">Membrane</location>
        <topology evidence="3">Peripheral membrane protein</topology>
    </subcellularLocation>
</comment>
<dbReference type="Proteomes" id="UP001162131">
    <property type="component" value="Unassembled WGS sequence"/>
</dbReference>
<comment type="similarity">
    <text evidence="4 14">Belongs to the PP2C family.</text>
</comment>
<dbReference type="InterPro" id="IPR000222">
    <property type="entry name" value="PP2C_BS"/>
</dbReference>
<dbReference type="CDD" id="cd00143">
    <property type="entry name" value="PP2Cc"/>
    <property type="match status" value="1"/>
</dbReference>
<evidence type="ECO:0000256" key="3">
    <source>
        <dbReference type="ARBA" id="ARBA00004170"/>
    </source>
</evidence>
<gene>
    <name evidence="16" type="ORF">BSTOLATCC_MIC39799</name>
</gene>
<evidence type="ECO:0000256" key="6">
    <source>
        <dbReference type="ARBA" id="ARBA00022723"/>
    </source>
</evidence>
<comment type="cofactor">
    <cofactor evidence="1">
        <name>Mn(2+)</name>
        <dbReference type="ChEBI" id="CHEBI:29035"/>
    </cofactor>
</comment>
<dbReference type="InterPro" id="IPR015655">
    <property type="entry name" value="PP2C"/>
</dbReference>
<proteinExistence type="inferred from homology"/>
<evidence type="ECO:0000256" key="8">
    <source>
        <dbReference type="ARBA" id="ARBA00022842"/>
    </source>
</evidence>
<dbReference type="InterPro" id="IPR036457">
    <property type="entry name" value="PPM-type-like_dom_sf"/>
</dbReference>
<organism evidence="16 17">
    <name type="scientific">Blepharisma stoltei</name>
    <dbReference type="NCBI Taxonomy" id="1481888"/>
    <lineage>
        <taxon>Eukaryota</taxon>
        <taxon>Sar</taxon>
        <taxon>Alveolata</taxon>
        <taxon>Ciliophora</taxon>
        <taxon>Postciliodesmatophora</taxon>
        <taxon>Heterotrichea</taxon>
        <taxon>Heterotrichida</taxon>
        <taxon>Blepharismidae</taxon>
        <taxon>Blepharisma</taxon>
    </lineage>
</organism>
<keyword evidence="10" id="KW-0472">Membrane</keyword>
<feature type="domain" description="PPM-type phosphatase" evidence="15">
    <location>
        <begin position="94"/>
        <end position="383"/>
    </location>
</feature>
<keyword evidence="11" id="KW-0464">Manganese</keyword>
<keyword evidence="7 14" id="KW-0378">Hydrolase</keyword>
<dbReference type="PROSITE" id="PS51746">
    <property type="entry name" value="PPM_2"/>
    <property type="match status" value="1"/>
</dbReference>
<evidence type="ECO:0000256" key="12">
    <source>
        <dbReference type="ARBA" id="ARBA00047761"/>
    </source>
</evidence>
<comment type="catalytic activity">
    <reaction evidence="13">
        <text>O-phospho-L-threonyl-[protein] + H2O = L-threonyl-[protein] + phosphate</text>
        <dbReference type="Rhea" id="RHEA:47004"/>
        <dbReference type="Rhea" id="RHEA-COMP:11060"/>
        <dbReference type="Rhea" id="RHEA-COMP:11605"/>
        <dbReference type="ChEBI" id="CHEBI:15377"/>
        <dbReference type="ChEBI" id="CHEBI:30013"/>
        <dbReference type="ChEBI" id="CHEBI:43474"/>
        <dbReference type="ChEBI" id="CHEBI:61977"/>
        <dbReference type="EC" id="3.1.3.16"/>
    </reaction>
</comment>